<evidence type="ECO:0000313" key="12">
    <source>
        <dbReference type="EMBL" id="KAI6661588.1"/>
    </source>
</evidence>
<evidence type="ECO:0000256" key="1">
    <source>
        <dbReference type="ARBA" id="ARBA00004123"/>
    </source>
</evidence>
<dbReference type="GO" id="GO:0071011">
    <property type="term" value="C:precatalytic spliceosome"/>
    <property type="evidence" value="ECO:0007669"/>
    <property type="project" value="TreeGrafter"/>
</dbReference>
<evidence type="ECO:0000256" key="9">
    <source>
        <dbReference type="PIRNR" id="PIRNR016394"/>
    </source>
</evidence>
<evidence type="ECO:0000256" key="5">
    <source>
        <dbReference type="ARBA" id="ARBA00022884"/>
    </source>
</evidence>
<dbReference type="GO" id="GO:0071013">
    <property type="term" value="C:catalytic step 2 spliceosome"/>
    <property type="evidence" value="ECO:0007669"/>
    <property type="project" value="TreeGrafter"/>
</dbReference>
<feature type="region of interest" description="Disordered" evidence="10">
    <location>
        <begin position="77"/>
        <end position="98"/>
    </location>
</feature>
<dbReference type="InterPro" id="IPR001163">
    <property type="entry name" value="Sm_dom_euk/arc"/>
</dbReference>
<keyword evidence="6 9" id="KW-0508">mRNA splicing</keyword>
<keyword evidence="5 9" id="KW-0694">RNA-binding</keyword>
<keyword evidence="3 9" id="KW-0507">mRNA processing</keyword>
<dbReference type="Gene3D" id="2.30.30.100">
    <property type="match status" value="1"/>
</dbReference>
<keyword evidence="13" id="KW-1185">Reference proteome</keyword>
<feature type="domain" description="Sm" evidence="11">
    <location>
        <begin position="3"/>
        <end position="77"/>
    </location>
</feature>
<evidence type="ECO:0000259" key="11">
    <source>
        <dbReference type="PROSITE" id="PS52002"/>
    </source>
</evidence>
<dbReference type="GO" id="GO:0046540">
    <property type="term" value="C:U4/U6 x U5 tri-snRNP complex"/>
    <property type="evidence" value="ECO:0007669"/>
    <property type="project" value="TreeGrafter"/>
</dbReference>
<dbReference type="InterPro" id="IPR010920">
    <property type="entry name" value="LSM_dom_sf"/>
</dbReference>
<dbReference type="CDD" id="cd01725">
    <property type="entry name" value="LSm2"/>
    <property type="match status" value="1"/>
</dbReference>
<dbReference type="PIRSF" id="PIRSF016394">
    <property type="entry name" value="U6_snRNA_Lsm2"/>
    <property type="match status" value="1"/>
</dbReference>
<evidence type="ECO:0000256" key="10">
    <source>
        <dbReference type="SAM" id="MobiDB-lite"/>
    </source>
</evidence>
<dbReference type="Pfam" id="PF01423">
    <property type="entry name" value="LSM"/>
    <property type="match status" value="1"/>
</dbReference>
<comment type="subcellular location">
    <subcellularLocation>
        <location evidence="1">Nucleus</location>
    </subcellularLocation>
</comment>
<keyword evidence="7 9" id="KW-0539">Nucleus</keyword>
<gene>
    <name evidence="12" type="ORF">LOD99_13461</name>
</gene>
<organism evidence="12 13">
    <name type="scientific">Oopsacas minuta</name>
    <dbReference type="NCBI Taxonomy" id="111878"/>
    <lineage>
        <taxon>Eukaryota</taxon>
        <taxon>Metazoa</taxon>
        <taxon>Porifera</taxon>
        <taxon>Hexactinellida</taxon>
        <taxon>Hexasterophora</taxon>
        <taxon>Lyssacinosida</taxon>
        <taxon>Leucopsacidae</taxon>
        <taxon>Oopsacas</taxon>
    </lineage>
</organism>
<evidence type="ECO:0000256" key="8">
    <source>
        <dbReference type="ARBA" id="ARBA00023274"/>
    </source>
</evidence>
<dbReference type="PROSITE" id="PS52002">
    <property type="entry name" value="SM"/>
    <property type="match status" value="1"/>
</dbReference>
<dbReference type="SUPFAM" id="SSF50182">
    <property type="entry name" value="Sm-like ribonucleoproteins"/>
    <property type="match status" value="1"/>
</dbReference>
<dbReference type="GO" id="GO:0003723">
    <property type="term" value="F:RNA binding"/>
    <property type="evidence" value="ECO:0007669"/>
    <property type="project" value="UniProtKB-UniRule"/>
</dbReference>
<dbReference type="PANTHER" id="PTHR13829:SF2">
    <property type="entry name" value="U6 SNRNA-ASSOCIATED SM-LIKE PROTEIN LSM2"/>
    <property type="match status" value="1"/>
</dbReference>
<sequence>MPLFHTFFKTLVGKEMTIELKNNLLIHGTLISVDQFLNIKLDKISVPDPDKYPQFLSIKNCFVRGSVIRYIHLPPSEVDPTSLQEATRKEAMQSKMQQ</sequence>
<reference evidence="12 13" key="1">
    <citation type="journal article" date="2023" name="BMC Biol.">
        <title>The compact genome of the sponge Oopsacas minuta (Hexactinellida) is lacking key metazoan core genes.</title>
        <authorList>
            <person name="Santini S."/>
            <person name="Schenkelaars Q."/>
            <person name="Jourda C."/>
            <person name="Duchesne M."/>
            <person name="Belahbib H."/>
            <person name="Rocher C."/>
            <person name="Selva M."/>
            <person name="Riesgo A."/>
            <person name="Vervoort M."/>
            <person name="Leys S.P."/>
            <person name="Kodjabachian L."/>
            <person name="Le Bivic A."/>
            <person name="Borchiellini C."/>
            <person name="Claverie J.M."/>
            <person name="Renard E."/>
        </authorList>
    </citation>
    <scope>NUCLEOTIDE SEQUENCE [LARGE SCALE GENOMIC DNA]</scope>
    <source>
        <strain evidence="12">SPO-2</strain>
    </source>
</reference>
<protein>
    <recommendedName>
        <fullName evidence="9">U6 snRNA-associated Sm-like protein LSm2</fullName>
    </recommendedName>
</protein>
<accession>A0AAV7KKK0</accession>
<evidence type="ECO:0000313" key="13">
    <source>
        <dbReference type="Proteomes" id="UP001165289"/>
    </source>
</evidence>
<dbReference type="FunFam" id="2.30.30.100:FF:000053">
    <property type="entry name" value="U6 snRNA-associated Sm-like protein LSm2"/>
    <property type="match status" value="1"/>
</dbReference>
<evidence type="ECO:0000256" key="3">
    <source>
        <dbReference type="ARBA" id="ARBA00022664"/>
    </source>
</evidence>
<evidence type="ECO:0000256" key="4">
    <source>
        <dbReference type="ARBA" id="ARBA00022728"/>
    </source>
</evidence>
<keyword evidence="8 9" id="KW-0687">Ribonucleoprotein</keyword>
<keyword evidence="4 9" id="KW-0747">Spliceosome</keyword>
<dbReference type="GO" id="GO:0005688">
    <property type="term" value="C:U6 snRNP"/>
    <property type="evidence" value="ECO:0007669"/>
    <property type="project" value="TreeGrafter"/>
</dbReference>
<comment type="caution">
    <text evidence="12">The sequence shown here is derived from an EMBL/GenBank/DDBJ whole genome shotgun (WGS) entry which is preliminary data.</text>
</comment>
<name>A0AAV7KKK0_9METZ</name>
<dbReference type="Proteomes" id="UP001165289">
    <property type="component" value="Unassembled WGS sequence"/>
</dbReference>
<dbReference type="SMART" id="SM00651">
    <property type="entry name" value="Sm"/>
    <property type="match status" value="1"/>
</dbReference>
<dbReference type="GO" id="GO:0000932">
    <property type="term" value="C:P-body"/>
    <property type="evidence" value="ECO:0007669"/>
    <property type="project" value="TreeGrafter"/>
</dbReference>
<dbReference type="AlphaFoldDB" id="A0AAV7KKK0"/>
<dbReference type="InterPro" id="IPR047575">
    <property type="entry name" value="Sm"/>
</dbReference>
<proteinExistence type="inferred from homology"/>
<evidence type="ECO:0000256" key="2">
    <source>
        <dbReference type="ARBA" id="ARBA00006850"/>
    </source>
</evidence>
<comment type="similarity">
    <text evidence="2 9">Belongs to the snRNP Sm proteins family.</text>
</comment>
<dbReference type="EMBL" id="JAKMXF010000011">
    <property type="protein sequence ID" value="KAI6661588.1"/>
    <property type="molecule type" value="Genomic_DNA"/>
</dbReference>
<evidence type="ECO:0000256" key="7">
    <source>
        <dbReference type="ARBA" id="ARBA00023242"/>
    </source>
</evidence>
<dbReference type="PANTHER" id="PTHR13829">
    <property type="entry name" value="SNRNP CORE PROTEIN FAMILY MEMBER"/>
    <property type="match status" value="1"/>
</dbReference>
<dbReference type="GO" id="GO:1990726">
    <property type="term" value="C:Lsm1-7-Pat1 complex"/>
    <property type="evidence" value="ECO:0007669"/>
    <property type="project" value="TreeGrafter"/>
</dbReference>
<comment type="function">
    <text evidence="9">Binds specifically to the 3'-terminal U-tract of U6 snRNA.</text>
</comment>
<dbReference type="GO" id="GO:0000398">
    <property type="term" value="P:mRNA splicing, via spliceosome"/>
    <property type="evidence" value="ECO:0007669"/>
    <property type="project" value="UniProtKB-UniRule"/>
</dbReference>
<dbReference type="InterPro" id="IPR016654">
    <property type="entry name" value="U6_snRNA_Lsm2"/>
</dbReference>
<evidence type="ECO:0000256" key="6">
    <source>
        <dbReference type="ARBA" id="ARBA00023187"/>
    </source>
</evidence>